<protein>
    <submittedName>
        <fullName evidence="2">Uncharacterized protein</fullName>
    </submittedName>
</protein>
<evidence type="ECO:0000313" key="3">
    <source>
        <dbReference type="Proteomes" id="UP000027182"/>
    </source>
</evidence>
<proteinExistence type="predicted"/>
<dbReference type="KEGG" id="mbq:K668_02325"/>
<name>A0A059Y499_MYCBV</name>
<evidence type="ECO:0000256" key="1">
    <source>
        <dbReference type="SAM" id="Phobius"/>
    </source>
</evidence>
<dbReference type="Proteomes" id="UP000027182">
    <property type="component" value="Chromosome"/>
</dbReference>
<sequence>MALNVLHLFLWTLVVLCFSAFVTFSAILIYWKVKHINSINTNGVIFFKINLEKKNVIRLSSNTLSGLSSFDDDKVGIKNNQTVDIGEFLSFFAPKSRDKISKYIFKEKIGSRYNLFCSLNLEKYANSSINKSYKYFDINLVKKQFLVKLYPSADKKFIYCNIYWSFTPNYNEKNMFNALSSDNDLLKLPNKFYLSYALTINQFYLQNGLSNSDINHTISMMNLLKHPGWYYFKDGILHLIIGVNSHLLLKKFTKDAIKMVNKVNSLNSFNPFFNNCSLLSFKMPTDKSQVYEYDIKAKYLLHHLDNNILNTKYYQWFLDSNEHNEHFSEFKTKLESFENKNNLLEYAKDPVYVLNYKDDSQANIRILKSRVLGFSNNDVNFFKNVPWFRYLYNNLWTENLLSTEVNSDDFVIVETNDINFEKLSPLLSDKTILMFKYHYRDFNYELVSKLLNHIGNDKNLKKLSIGLYIDNLDEKLFNFSDFANINTFVFSKNICENILNNAETYLKLQVFVQKIISMKKYLIIYENIPKNLENIVVQRLKIKYFYNV</sequence>
<gene>
    <name evidence="2" type="ORF">K668_02325</name>
</gene>
<dbReference type="EMBL" id="CP005933">
    <property type="protein sequence ID" value="AIA34043.1"/>
    <property type="molecule type" value="Genomic_DNA"/>
</dbReference>
<dbReference type="PATRIC" id="fig|1316930.3.peg.477"/>
<keyword evidence="1" id="KW-0812">Transmembrane</keyword>
<reference evidence="2 3" key="1">
    <citation type="submission" date="2013-04" db="EMBL/GenBank/DDBJ databases">
        <authorList>
            <person name="Lin L."/>
            <person name="Zeng Z."/>
            <person name="Xie J."/>
            <person name="Luo L."/>
            <person name="Yang Z."/>
            <person name="Liang W."/>
            <person name="Lin H."/>
            <person name="Dong C."/>
            <person name="Sun Y."/>
        </authorList>
    </citation>
    <scope>NUCLEOTIDE SEQUENCE [LARGE SCALE GENOMIC DNA]</scope>
    <source>
        <strain evidence="2 3">CQ-W70</strain>
    </source>
</reference>
<dbReference type="RefSeq" id="WP_013954843.1">
    <property type="nucleotide sequence ID" value="NZ_CP005933.1"/>
</dbReference>
<evidence type="ECO:0000313" key="2">
    <source>
        <dbReference type="EMBL" id="AIA34043.1"/>
    </source>
</evidence>
<dbReference type="NCBIfam" id="NF045955">
    <property type="entry name" value="MHO_4530_fam"/>
    <property type="match status" value="1"/>
</dbReference>
<organism evidence="2 3">
    <name type="scientific">Mycoplasmopsis bovis CQ-W70</name>
    <dbReference type="NCBI Taxonomy" id="1316930"/>
    <lineage>
        <taxon>Bacteria</taxon>
        <taxon>Bacillati</taxon>
        <taxon>Mycoplasmatota</taxon>
        <taxon>Mycoplasmoidales</taxon>
        <taxon>Metamycoplasmataceae</taxon>
        <taxon>Mycoplasmopsis</taxon>
    </lineage>
</organism>
<dbReference type="AlphaFoldDB" id="A0A059Y499"/>
<dbReference type="HOGENOM" id="CLU_510749_0_0_14"/>
<keyword evidence="1" id="KW-0472">Membrane</keyword>
<feature type="transmembrane region" description="Helical" evidence="1">
    <location>
        <begin position="6"/>
        <end position="31"/>
    </location>
</feature>
<keyword evidence="1" id="KW-1133">Transmembrane helix</keyword>
<accession>A0A059Y499</accession>